<dbReference type="InterPro" id="IPR018800">
    <property type="entry name" value="PRCC"/>
</dbReference>
<dbReference type="GeneID" id="64857645"/>
<evidence type="ECO:0000313" key="3">
    <source>
        <dbReference type="Proteomes" id="UP000644660"/>
    </source>
</evidence>
<dbReference type="RefSeq" id="XP_041406488.1">
    <property type="nucleotide sequence ID" value="XM_041550554.1"/>
</dbReference>
<protein>
    <submittedName>
        <fullName evidence="2">Uncharacterized protein</fullName>
    </submittedName>
</protein>
<organism evidence="2 3">
    <name type="scientific">Maudiozyma barnettii</name>
    <dbReference type="NCBI Taxonomy" id="61262"/>
    <lineage>
        <taxon>Eukaryota</taxon>
        <taxon>Fungi</taxon>
        <taxon>Dikarya</taxon>
        <taxon>Ascomycota</taxon>
        <taxon>Saccharomycotina</taxon>
        <taxon>Saccharomycetes</taxon>
        <taxon>Saccharomycetales</taxon>
        <taxon>Saccharomycetaceae</taxon>
        <taxon>Maudiozyma</taxon>
    </lineage>
</organism>
<dbReference type="Proteomes" id="UP000644660">
    <property type="component" value="Unassembled WGS sequence"/>
</dbReference>
<accession>A0A8H2VFG8</accession>
<feature type="compositionally biased region" description="Basic residues" evidence="1">
    <location>
        <begin position="111"/>
        <end position="125"/>
    </location>
</feature>
<dbReference type="AlphaFoldDB" id="A0A8H2VFG8"/>
<feature type="compositionally biased region" description="Basic and acidic residues" evidence="1">
    <location>
        <begin position="100"/>
        <end position="110"/>
    </location>
</feature>
<feature type="compositionally biased region" description="Basic residues" evidence="1">
    <location>
        <begin position="8"/>
        <end position="19"/>
    </location>
</feature>
<keyword evidence="3" id="KW-1185">Reference proteome</keyword>
<feature type="region of interest" description="Disordered" evidence="1">
    <location>
        <begin position="98"/>
        <end position="125"/>
    </location>
</feature>
<proteinExistence type="predicted"/>
<reference evidence="2 3" key="1">
    <citation type="submission" date="2020-05" db="EMBL/GenBank/DDBJ databases">
        <authorList>
            <person name="Casaregola S."/>
            <person name="Devillers H."/>
            <person name="Grondin C."/>
        </authorList>
    </citation>
    <scope>NUCLEOTIDE SEQUENCE [LARGE SCALE GENOMIC DNA]</scope>
    <source>
        <strain evidence="2 3">CLIB 1767</strain>
    </source>
</reference>
<feature type="region of interest" description="Disordered" evidence="1">
    <location>
        <begin position="1"/>
        <end position="58"/>
    </location>
</feature>
<sequence length="125" mass="14556">MVFSTGYNRRKTDMHKRSFKPLTLTRTGYIKPKSTTSKSSDRTENKTKINHKNKNEIPKKKLHCMQESTKFIPQVQESLVISGVRDPKNQLSSLVSNAKKNMDSLNERNNRIKNAKKQSRSRYGW</sequence>
<dbReference type="OrthoDB" id="2555634at2759"/>
<feature type="compositionally biased region" description="Basic and acidic residues" evidence="1">
    <location>
        <begin position="39"/>
        <end position="58"/>
    </location>
</feature>
<dbReference type="Pfam" id="PF10253">
    <property type="entry name" value="PRCC"/>
    <property type="match status" value="1"/>
</dbReference>
<gene>
    <name evidence="2" type="ORF">KABA2_04S10956</name>
</gene>
<comment type="caution">
    <text evidence="2">The sequence shown here is derived from an EMBL/GenBank/DDBJ whole genome shotgun (WGS) entry which is preliminary data.</text>
</comment>
<dbReference type="EMBL" id="CAEFZW010000004">
    <property type="protein sequence ID" value="CAB4254644.1"/>
    <property type="molecule type" value="Genomic_DNA"/>
</dbReference>
<evidence type="ECO:0000256" key="1">
    <source>
        <dbReference type="SAM" id="MobiDB-lite"/>
    </source>
</evidence>
<evidence type="ECO:0000313" key="2">
    <source>
        <dbReference type="EMBL" id="CAB4254644.1"/>
    </source>
</evidence>
<name>A0A8H2VFG8_9SACH</name>